<dbReference type="GO" id="GO:0006355">
    <property type="term" value="P:regulation of DNA-templated transcription"/>
    <property type="evidence" value="ECO:0007669"/>
    <property type="project" value="InterPro"/>
</dbReference>
<keyword evidence="2" id="KW-0804">Transcription</keyword>
<dbReference type="GO" id="GO:0005634">
    <property type="term" value="C:nucleus"/>
    <property type="evidence" value="ECO:0007669"/>
    <property type="project" value="UniProtKB-SubCell"/>
</dbReference>
<dbReference type="OrthoDB" id="10055322at2759"/>
<dbReference type="InterPro" id="IPR036529">
    <property type="entry name" value="KIX_dom_sf"/>
</dbReference>
<feature type="domain" description="Mediator of RNA polymerase II transcription subunit 15 N-terminal" evidence="3">
    <location>
        <begin position="96"/>
        <end position="161"/>
    </location>
</feature>
<protein>
    <recommendedName>
        <fullName evidence="2">Mediator of RNA polymerase II transcription subunit 15</fullName>
    </recommendedName>
    <alternativeName>
        <fullName evidence="2">Mediator complex subunit 15</fullName>
    </alternativeName>
</protein>
<evidence type="ECO:0000256" key="2">
    <source>
        <dbReference type="RuleBase" id="RU364148"/>
    </source>
</evidence>
<comment type="subcellular location">
    <subcellularLocation>
        <location evidence="2">Nucleus</location>
    </subcellularLocation>
</comment>
<reference evidence="5" key="2">
    <citation type="submission" date="2014-05" db="EMBL/GenBank/DDBJ databases">
        <authorList>
            <person name="Chronopoulou M."/>
        </authorList>
    </citation>
    <scope>NUCLEOTIDE SEQUENCE</scope>
    <source>
        <tissue evidence="5">Whole organism</tissue>
    </source>
</reference>
<dbReference type="EMBL" id="HACA01019079">
    <property type="protein sequence ID" value="CDW36440.1"/>
    <property type="molecule type" value="Transcribed_RNA"/>
</dbReference>
<evidence type="ECO:0000313" key="4">
    <source>
        <dbReference type="EMBL" id="ADD38582.1"/>
    </source>
</evidence>
<evidence type="ECO:0000256" key="1">
    <source>
        <dbReference type="ARBA" id="ARBA00023242"/>
    </source>
</evidence>
<keyword evidence="1 2" id="KW-0539">Nucleus</keyword>
<dbReference type="AlphaFoldDB" id="D3PJ46"/>
<comment type="function">
    <text evidence="2">Component of the Mediator complex, a coactivator involved in the regulated transcription of nearly all RNA polymerase II-dependent genes. Mediator functions as a bridge to convey information from gene-specific regulatory proteins to the basal RNA polymerase II transcription machinery. Mediator is recruited to promoters by direct interactions with regulatory proteins and serves as a scaffold for the assembly of a functional preinitiation complex with RNA polymerase II and the general transcription factors.</text>
</comment>
<keyword evidence="2" id="KW-0010">Activator</keyword>
<sequence length="184" mass="21541">MGGYPDINLGSHKRDDREYIKRRKELRKHVPVLKTYLEEHSYSKNNILHQSLSALYRQLTDNSIRVPMHVLIRGEDLLRRNVLGNMDLKNSIMEVVWRSQEFRLAIAQKIDETMQLYGNSIHKSSKESESFIYKKARNKNEYLESAARILLHLRERSLKNSTLSTSINCNSKLINETKLFPSVP</sequence>
<dbReference type="Pfam" id="PF09606">
    <property type="entry name" value="Med15_N"/>
    <property type="match status" value="1"/>
</dbReference>
<evidence type="ECO:0000259" key="3">
    <source>
        <dbReference type="Pfam" id="PF09606"/>
    </source>
</evidence>
<dbReference type="GO" id="GO:0003712">
    <property type="term" value="F:transcription coregulator activity"/>
    <property type="evidence" value="ECO:0007669"/>
    <property type="project" value="InterPro"/>
</dbReference>
<dbReference type="Gene3D" id="1.10.246.20">
    <property type="entry name" value="Coactivator CBP, KIX domain"/>
    <property type="match status" value="1"/>
</dbReference>
<comment type="similarity">
    <text evidence="2">Belongs to the Mediator complex subunit 15 family.</text>
</comment>
<comment type="subunit">
    <text evidence="2">Component of the Mediator complex.</text>
</comment>
<evidence type="ECO:0000313" key="5">
    <source>
        <dbReference type="EMBL" id="CDW36440.1"/>
    </source>
</evidence>
<accession>D3PJ46</accession>
<gene>
    <name evidence="2 4" type="primary">MED15</name>
</gene>
<name>D3PJ46_LEPSM</name>
<dbReference type="EMBL" id="BT121652">
    <property type="protein sequence ID" value="ADD38582.1"/>
    <property type="molecule type" value="mRNA"/>
</dbReference>
<proteinExistence type="evidence at transcript level"/>
<organism evidence="4">
    <name type="scientific">Lepeophtheirus salmonis</name>
    <name type="common">Salmon louse</name>
    <name type="synonym">Caligus salmonis</name>
    <dbReference type="NCBI Taxonomy" id="72036"/>
    <lineage>
        <taxon>Eukaryota</taxon>
        <taxon>Metazoa</taxon>
        <taxon>Ecdysozoa</taxon>
        <taxon>Arthropoda</taxon>
        <taxon>Crustacea</taxon>
        <taxon>Multicrustacea</taxon>
        <taxon>Hexanauplia</taxon>
        <taxon>Copepoda</taxon>
        <taxon>Siphonostomatoida</taxon>
        <taxon>Caligidae</taxon>
        <taxon>Lepeophtheirus</taxon>
    </lineage>
</organism>
<keyword evidence="2" id="KW-0805">Transcription regulation</keyword>
<dbReference type="InterPro" id="IPR019087">
    <property type="entry name" value="Med15_N"/>
</dbReference>
<reference evidence="4" key="1">
    <citation type="submission" date="2010-03" db="EMBL/GenBank/DDBJ databases">
        <title>Atlantic Lepeophtheirus salmonis ESTs and full-length cDNAs.</title>
        <authorList>
            <person name="Yasuike M."/>
            <person name="von Schalburg K."/>
            <person name="Cooper G."/>
            <person name="Leong J."/>
            <person name="Nilsen F."/>
            <person name="Jones S.R.M."/>
            <person name="Koop B.F."/>
        </authorList>
    </citation>
    <scope>NUCLEOTIDE SEQUENCE</scope>
    <source>
        <strain evidence="4">Atlantic form</strain>
        <tissue evidence="4">Mixed tissue</tissue>
    </source>
</reference>